<evidence type="ECO:0000256" key="1">
    <source>
        <dbReference type="SAM" id="Phobius"/>
    </source>
</evidence>
<feature type="non-terminal residue" evidence="3">
    <location>
        <position position="92"/>
    </location>
</feature>
<comment type="caution">
    <text evidence="3">The sequence shown here is derived from an EMBL/GenBank/DDBJ whole genome shotgun (WGS) entry which is preliminary data.</text>
</comment>
<organism evidence="3 4">
    <name type="scientific">Pristionchus fissidentatus</name>
    <dbReference type="NCBI Taxonomy" id="1538716"/>
    <lineage>
        <taxon>Eukaryota</taxon>
        <taxon>Metazoa</taxon>
        <taxon>Ecdysozoa</taxon>
        <taxon>Nematoda</taxon>
        <taxon>Chromadorea</taxon>
        <taxon>Rhabditida</taxon>
        <taxon>Rhabditina</taxon>
        <taxon>Diplogasteromorpha</taxon>
        <taxon>Diplogasteroidea</taxon>
        <taxon>Neodiplogasteridae</taxon>
        <taxon>Pristionchus</taxon>
    </lineage>
</organism>
<dbReference type="PANTHER" id="PTHR45830">
    <property type="entry name" value="SERPENTINE RECEPTOR, CLASS I"/>
    <property type="match status" value="1"/>
</dbReference>
<feature type="transmembrane region" description="Helical" evidence="1">
    <location>
        <begin position="67"/>
        <end position="86"/>
    </location>
</feature>
<dbReference type="AlphaFoldDB" id="A0AAV5X0R0"/>
<protein>
    <submittedName>
        <fullName evidence="3">Uncharacterized protein</fullName>
    </submittedName>
</protein>
<feature type="non-terminal residue" evidence="3">
    <location>
        <position position="1"/>
    </location>
</feature>
<keyword evidence="4" id="KW-1185">Reference proteome</keyword>
<proteinExistence type="predicted"/>
<reference evidence="3" key="1">
    <citation type="submission" date="2023-10" db="EMBL/GenBank/DDBJ databases">
        <title>Genome assembly of Pristionchus species.</title>
        <authorList>
            <person name="Yoshida K."/>
            <person name="Sommer R.J."/>
        </authorList>
    </citation>
    <scope>NUCLEOTIDE SEQUENCE</scope>
    <source>
        <strain evidence="3">RS5133</strain>
    </source>
</reference>
<keyword evidence="1" id="KW-1133">Transmembrane helix</keyword>
<dbReference type="EMBL" id="BTSY01000086">
    <property type="protein sequence ID" value="GMT37265.1"/>
    <property type="molecule type" value="Genomic_DNA"/>
</dbReference>
<name>A0AAV5X0R0_9BILA</name>
<feature type="transmembrane region" description="Helical" evidence="1">
    <location>
        <begin position="5"/>
        <end position="25"/>
    </location>
</feature>
<gene>
    <name evidence="2" type="ORF">PFISCL1PPCAC_13048</name>
    <name evidence="3" type="ORF">PFISCL1PPCAC_28562</name>
</gene>
<dbReference type="EMBL" id="BTSY01000004">
    <property type="protein sequence ID" value="GMT21751.1"/>
    <property type="molecule type" value="Genomic_DNA"/>
</dbReference>
<accession>A0AAV5X0R0</accession>
<evidence type="ECO:0000313" key="3">
    <source>
        <dbReference type="EMBL" id="GMT37265.1"/>
    </source>
</evidence>
<dbReference type="Proteomes" id="UP001432322">
    <property type="component" value="Unassembled WGS sequence"/>
</dbReference>
<keyword evidence="1" id="KW-0472">Membrane</keyword>
<keyword evidence="1" id="KW-0812">Transmembrane</keyword>
<dbReference type="PANTHER" id="PTHR45830:SF15">
    <property type="entry name" value="SERPENTINE RECEPTOR, CLASS I"/>
    <property type="match status" value="1"/>
</dbReference>
<evidence type="ECO:0000313" key="4">
    <source>
        <dbReference type="Proteomes" id="UP001432322"/>
    </source>
</evidence>
<evidence type="ECO:0000313" key="2">
    <source>
        <dbReference type="EMBL" id="GMT21751.1"/>
    </source>
</evidence>
<sequence>YRMQFILYSSLVIMLLANVAGFVVYTKDVDNFDDLVKRPELAWLKARGGTLILFGEPGKRSLFMNEIVFFTASFAVFLPPVVFAAVHAMRLL</sequence>